<dbReference type="RefSeq" id="WP_093786036.1">
    <property type="nucleotide sequence ID" value="NZ_FNIE01000009.1"/>
</dbReference>
<dbReference type="Pfam" id="PF00248">
    <property type="entry name" value="Aldo_ket_red"/>
    <property type="match status" value="1"/>
</dbReference>
<dbReference type="Gene3D" id="3.20.20.100">
    <property type="entry name" value="NADP-dependent oxidoreductase domain"/>
    <property type="match status" value="1"/>
</dbReference>
<dbReference type="OrthoDB" id="9768793at2"/>
<accession>A0A1H0IUW6</accession>
<dbReference type="InterPro" id="IPR036812">
    <property type="entry name" value="NAD(P)_OxRdtase_dom_sf"/>
</dbReference>
<dbReference type="PANTHER" id="PTHR43625">
    <property type="entry name" value="AFLATOXIN B1 ALDEHYDE REDUCTASE"/>
    <property type="match status" value="1"/>
</dbReference>
<name>A0A1H0IUW6_9ACTN</name>
<dbReference type="GO" id="GO:0005737">
    <property type="term" value="C:cytoplasm"/>
    <property type="evidence" value="ECO:0007669"/>
    <property type="project" value="TreeGrafter"/>
</dbReference>
<reference evidence="3 4" key="1">
    <citation type="submission" date="2016-10" db="EMBL/GenBank/DDBJ databases">
        <authorList>
            <person name="de Groot N.N."/>
        </authorList>
    </citation>
    <scope>NUCLEOTIDE SEQUENCE [LARGE SCALE GENOMIC DNA]</scope>
    <source>
        <strain evidence="3 4">CGMCC 4.2022</strain>
    </source>
</reference>
<organism evidence="3 4">
    <name type="scientific">Actinacidiphila guanduensis</name>
    <dbReference type="NCBI Taxonomy" id="310781"/>
    <lineage>
        <taxon>Bacteria</taxon>
        <taxon>Bacillati</taxon>
        <taxon>Actinomycetota</taxon>
        <taxon>Actinomycetes</taxon>
        <taxon>Kitasatosporales</taxon>
        <taxon>Streptomycetaceae</taxon>
        <taxon>Actinacidiphila</taxon>
    </lineage>
</organism>
<dbReference type="PRINTS" id="PR00069">
    <property type="entry name" value="ALDKETRDTASE"/>
</dbReference>
<dbReference type="STRING" id="310781.SAMN05216259_109126"/>
<dbReference type="InterPro" id="IPR023210">
    <property type="entry name" value="NADP_OxRdtase_dom"/>
</dbReference>
<protein>
    <submittedName>
        <fullName evidence="3">Predicted oxidoreductase</fullName>
    </submittedName>
</protein>
<dbReference type="InterPro" id="IPR050791">
    <property type="entry name" value="Aldo-Keto_reductase"/>
</dbReference>
<keyword evidence="1" id="KW-0560">Oxidoreductase</keyword>
<evidence type="ECO:0000313" key="3">
    <source>
        <dbReference type="EMBL" id="SDO35296.1"/>
    </source>
</evidence>
<dbReference type="SUPFAM" id="SSF51430">
    <property type="entry name" value="NAD(P)-linked oxidoreductase"/>
    <property type="match status" value="1"/>
</dbReference>
<dbReference type="PANTHER" id="PTHR43625:SF40">
    <property type="entry name" value="ALDO-KETO REDUCTASE YAKC [NADP(+)]"/>
    <property type="match status" value="1"/>
</dbReference>
<evidence type="ECO:0000313" key="4">
    <source>
        <dbReference type="Proteomes" id="UP000199341"/>
    </source>
</evidence>
<evidence type="ECO:0000256" key="1">
    <source>
        <dbReference type="ARBA" id="ARBA00023002"/>
    </source>
</evidence>
<dbReference type="AlphaFoldDB" id="A0A1H0IUW6"/>
<dbReference type="InterPro" id="IPR020471">
    <property type="entry name" value="AKR"/>
</dbReference>
<dbReference type="EMBL" id="FNIE01000009">
    <property type="protein sequence ID" value="SDO35296.1"/>
    <property type="molecule type" value="Genomic_DNA"/>
</dbReference>
<evidence type="ECO:0000259" key="2">
    <source>
        <dbReference type="Pfam" id="PF00248"/>
    </source>
</evidence>
<sequence length="338" mass="36305">MSAPIPTLPRRTLGGLTVGAVGYGAMSFGRPYGQDAAHAGDESADALIGRAIELGVTLIDTADIYADSEEILGKAIAGRRDALALATKFGIVRAINADGPPVINGRPEYVRERIERSLARLGTDHVDLYYQHRVDPEVPIEETVGAMAELVTEGKVLHLGLSEAAPDTIRRAHAVHPISAVQTEWSLWSRDIEAEVFPLCRELGIGVVPYSPLGRGMLTGSITSREDLPENDYRRHMPRFAQEAFDANLAAVRTVREIAAAHGAAPGQVALAWLLAKAPDVVPIPGTLHVSRLEENSGAAHLALTEPEIARLDALPVSGERESELGHNWSYGVTPPKR</sequence>
<dbReference type="GO" id="GO:0016491">
    <property type="term" value="F:oxidoreductase activity"/>
    <property type="evidence" value="ECO:0007669"/>
    <property type="project" value="UniProtKB-KW"/>
</dbReference>
<dbReference type="CDD" id="cd19076">
    <property type="entry name" value="AKR_AKR13A_13D"/>
    <property type="match status" value="1"/>
</dbReference>
<proteinExistence type="predicted"/>
<dbReference type="Proteomes" id="UP000199341">
    <property type="component" value="Unassembled WGS sequence"/>
</dbReference>
<feature type="domain" description="NADP-dependent oxidoreductase" evidence="2">
    <location>
        <begin position="21"/>
        <end position="315"/>
    </location>
</feature>
<keyword evidence="4" id="KW-1185">Reference proteome</keyword>
<gene>
    <name evidence="3" type="ORF">SAMN05216259_109126</name>
</gene>